<proteinExistence type="predicted"/>
<evidence type="ECO:0000313" key="3">
    <source>
        <dbReference type="Proteomes" id="UP001064971"/>
    </source>
</evidence>
<dbReference type="EMBL" id="AP026561">
    <property type="protein sequence ID" value="BDP43860.1"/>
    <property type="molecule type" value="Genomic_DNA"/>
</dbReference>
<dbReference type="PANTHER" id="PTHR30543">
    <property type="entry name" value="CHROMATE REDUCTASE"/>
    <property type="match status" value="1"/>
</dbReference>
<dbReference type="InterPro" id="IPR005025">
    <property type="entry name" value="FMN_Rdtase-like_dom"/>
</dbReference>
<gene>
    <name evidence="2" type="ORF">DAETH_38290</name>
</gene>
<keyword evidence="3" id="KW-1185">Reference proteome</keyword>
<dbReference type="PANTHER" id="PTHR30543:SF21">
    <property type="entry name" value="NAD(P)H-DEPENDENT FMN REDUCTASE LOT6"/>
    <property type="match status" value="1"/>
</dbReference>
<protein>
    <recommendedName>
        <fullName evidence="1">NADPH-dependent FMN reductase-like domain-containing protein</fullName>
    </recommendedName>
</protein>
<sequence>MVSGSLRAGSTNTALLKTAGAVAPPGVEAVLYTGLDRLPHFNPDDDHEPLPPAVADLRAALGQADALLFSTPEYAGALPGAFKNLLDWTVGGGETYGRPAAWINASGLHSPTGAADAHDSLRKVLGYTGVSVVEAACARIPVPRQSVGPDGLILDPAIREQVGDVLALLAARARHLGGRADAARR</sequence>
<keyword evidence="2" id="KW-0614">Plasmid</keyword>
<dbReference type="InterPro" id="IPR050712">
    <property type="entry name" value="NAD(P)H-dep_reductase"/>
</dbReference>
<evidence type="ECO:0000313" key="2">
    <source>
        <dbReference type="EMBL" id="BDP43860.1"/>
    </source>
</evidence>
<dbReference type="Pfam" id="PF03358">
    <property type="entry name" value="FMN_red"/>
    <property type="match status" value="1"/>
</dbReference>
<geneLocation type="plasmid" evidence="2 3">
    <name>pDAETH-1</name>
</geneLocation>
<evidence type="ECO:0000259" key="1">
    <source>
        <dbReference type="Pfam" id="PF03358"/>
    </source>
</evidence>
<feature type="domain" description="NADPH-dependent FMN reductase-like" evidence="1">
    <location>
        <begin position="2"/>
        <end position="135"/>
    </location>
</feature>
<dbReference type="SUPFAM" id="SSF52218">
    <property type="entry name" value="Flavoproteins"/>
    <property type="match status" value="1"/>
</dbReference>
<name>A0ABM8AJI6_9DEIO</name>
<dbReference type="InterPro" id="IPR029039">
    <property type="entry name" value="Flavoprotein-like_sf"/>
</dbReference>
<dbReference type="Gene3D" id="3.40.50.360">
    <property type="match status" value="1"/>
</dbReference>
<reference evidence="2" key="1">
    <citation type="submission" date="2022-07" db="EMBL/GenBank/DDBJ databases">
        <title>Complete Genome Sequence of the Radioresistant Bacterium Deinococcus aetherius ST0316, Isolated from the Air Dust collected in Lower Stratosphere above Japan.</title>
        <authorList>
            <person name="Satoh K."/>
            <person name="Hagiwara K."/>
            <person name="Katsumata K."/>
            <person name="Kubo A."/>
            <person name="Yokobori S."/>
            <person name="Yamagishi A."/>
            <person name="Oono Y."/>
            <person name="Narumi I."/>
        </authorList>
    </citation>
    <scope>NUCLEOTIDE SEQUENCE</scope>
    <source>
        <strain evidence="2">ST0316</strain>
        <plasmid evidence="2">pDAETH-1</plasmid>
    </source>
</reference>
<organism evidence="2 3">
    <name type="scientific">Deinococcus aetherius</name>
    <dbReference type="NCBI Taxonomy" id="200252"/>
    <lineage>
        <taxon>Bacteria</taxon>
        <taxon>Thermotogati</taxon>
        <taxon>Deinococcota</taxon>
        <taxon>Deinococci</taxon>
        <taxon>Deinococcales</taxon>
        <taxon>Deinococcaceae</taxon>
        <taxon>Deinococcus</taxon>
    </lineage>
</organism>
<dbReference type="Proteomes" id="UP001064971">
    <property type="component" value="Plasmid pDAETH-1"/>
</dbReference>
<accession>A0ABM8AJI6</accession>